<dbReference type="GO" id="GO:0008270">
    <property type="term" value="F:zinc ion binding"/>
    <property type="evidence" value="ECO:0007669"/>
    <property type="project" value="UniProtKB-KW"/>
</dbReference>
<feature type="compositionally biased region" description="Polar residues" evidence="2">
    <location>
        <begin position="793"/>
        <end position="808"/>
    </location>
</feature>
<dbReference type="Pfam" id="PF03101">
    <property type="entry name" value="FAR1"/>
    <property type="match status" value="1"/>
</dbReference>
<protein>
    <recommendedName>
        <fullName evidence="3">SWIM-type domain-containing protein</fullName>
    </recommendedName>
</protein>
<dbReference type="PANTHER" id="PTHR47718">
    <property type="entry name" value="OS01G0519700 PROTEIN"/>
    <property type="match status" value="1"/>
</dbReference>
<proteinExistence type="predicted"/>
<keyword evidence="1" id="KW-0479">Metal-binding</keyword>
<evidence type="ECO:0000256" key="1">
    <source>
        <dbReference type="PROSITE-ProRule" id="PRU00325"/>
    </source>
</evidence>
<comment type="caution">
    <text evidence="4">The sequence shown here is derived from an EMBL/GenBank/DDBJ whole genome shotgun (WGS) entry which is preliminary data.</text>
</comment>
<dbReference type="EMBL" id="PQFF01000406">
    <property type="protein sequence ID" value="RHZ52150.1"/>
    <property type="molecule type" value="Genomic_DNA"/>
</dbReference>
<gene>
    <name evidence="4" type="ORF">Glove_464g39</name>
</gene>
<dbReference type="PROSITE" id="PS50966">
    <property type="entry name" value="ZF_SWIM"/>
    <property type="match status" value="1"/>
</dbReference>
<organism evidence="4 5">
    <name type="scientific">Diversispora epigaea</name>
    <dbReference type="NCBI Taxonomy" id="1348612"/>
    <lineage>
        <taxon>Eukaryota</taxon>
        <taxon>Fungi</taxon>
        <taxon>Fungi incertae sedis</taxon>
        <taxon>Mucoromycota</taxon>
        <taxon>Glomeromycotina</taxon>
        <taxon>Glomeromycetes</taxon>
        <taxon>Diversisporales</taxon>
        <taxon>Diversisporaceae</taxon>
        <taxon>Diversispora</taxon>
    </lineage>
</organism>
<sequence length="808" mass="93602">MDVHIQEELCNNGRDNVTQPFSLQQKNTNTYLQLYGHTEPEIISIQDDIEQYEGESNDITFQNSENEITNLHVGCIFNSWENVDTIMEVHGKKHGFTTIKKRLMRHEDGNIKHRSFGCEFGGRYQPKKLVDINKHRDRKSKRQQCTWNANFNCPQNSQNIVLTTFNNSHNHVLFPNTEEYSPKYRCIPDEVLEEIQFLTKHGNLPINTQRKLLRAKFPTLSILDCDLTNAIQKYKVKADVTHDASHLLKTLIQYKSNDPGWFVEFQLDEENRLIRLFWMSPTQIALWLEYHDVILNDNTAKTNRYQMPLSLFLVIDNNTRSRLVAQALVSDEMTESYKWILECTKNATMTEPLVFVTDADPAADAAIGQIYIITYQIHCIFHISENLPKNLKSKLCDQYENFVHDFYLCRNNVCEELFYERWSNLVEKYPSVKDYLMRALYPNRQAWARAFTSKIFTAGIQTTSRVEGLNNIIKRELQANSTLCDLASVLDSRLGNEAQWNRFFEYHTLSSCMGITSVGNDLFPEIDKIMSKYLTPHILSAERLEMAQCLYFTANKVEPDIVEDSSVNITDGFIEDLYDSKQILLKSMIAEVGGNFREIWKIADMRPENKKYVHFVVVVDPISYLCSCMSNISRGIICHHYLRVMMISTVAGFQIQMVPSRWYIDDQKDKDIVAEACYFVNQEAMQNFSGMTFIPNPSTVPMTITTVLLHDSYSEMVGWLRQFINRHKEMAIAQTGSVRNQDYPEIQVDDSNKENEPEQIGNPLVSRRKGRPETKRYKSSTEKKPRAKYTCGTCGQSGHNSARCQNRS</sequence>
<keyword evidence="1" id="KW-0862">Zinc</keyword>
<evidence type="ECO:0000313" key="5">
    <source>
        <dbReference type="Proteomes" id="UP000266861"/>
    </source>
</evidence>
<dbReference type="InterPro" id="IPR018289">
    <property type="entry name" value="MULE_transposase_dom"/>
</dbReference>
<feature type="region of interest" description="Disordered" evidence="2">
    <location>
        <begin position="736"/>
        <end position="808"/>
    </location>
</feature>
<dbReference type="STRING" id="1348612.A0A397GVR3"/>
<accession>A0A397GVR3</accession>
<dbReference type="AlphaFoldDB" id="A0A397GVR3"/>
<name>A0A397GVR3_9GLOM</name>
<keyword evidence="5" id="KW-1185">Reference proteome</keyword>
<dbReference type="PANTHER" id="PTHR47718:SF6">
    <property type="entry name" value="PROTEIN FAR1-RELATED SEQUENCE"/>
    <property type="match status" value="1"/>
</dbReference>
<evidence type="ECO:0000256" key="2">
    <source>
        <dbReference type="SAM" id="MobiDB-lite"/>
    </source>
</evidence>
<dbReference type="Pfam" id="PF10551">
    <property type="entry name" value="MULE"/>
    <property type="match status" value="1"/>
</dbReference>
<keyword evidence="1" id="KW-0863">Zinc-finger</keyword>
<feature type="compositionally biased region" description="Basic and acidic residues" evidence="2">
    <location>
        <begin position="771"/>
        <end position="784"/>
    </location>
</feature>
<dbReference type="InterPro" id="IPR004330">
    <property type="entry name" value="FAR1_DNA_bnd_dom"/>
</dbReference>
<reference evidence="4 5" key="1">
    <citation type="submission" date="2018-08" db="EMBL/GenBank/DDBJ databases">
        <title>Genome and evolution of the arbuscular mycorrhizal fungus Diversispora epigaea (formerly Glomus versiforme) and its bacterial endosymbionts.</title>
        <authorList>
            <person name="Sun X."/>
            <person name="Fei Z."/>
            <person name="Harrison M."/>
        </authorList>
    </citation>
    <scope>NUCLEOTIDE SEQUENCE [LARGE SCALE GENOMIC DNA]</scope>
    <source>
        <strain evidence="4 5">IT104</strain>
    </source>
</reference>
<evidence type="ECO:0000313" key="4">
    <source>
        <dbReference type="EMBL" id="RHZ52150.1"/>
    </source>
</evidence>
<feature type="domain" description="SWIM-type" evidence="3">
    <location>
        <begin position="615"/>
        <end position="649"/>
    </location>
</feature>
<dbReference type="InterPro" id="IPR007527">
    <property type="entry name" value="Znf_SWIM"/>
</dbReference>
<dbReference type="Proteomes" id="UP000266861">
    <property type="component" value="Unassembled WGS sequence"/>
</dbReference>
<dbReference type="OrthoDB" id="2398871at2759"/>
<evidence type="ECO:0000259" key="3">
    <source>
        <dbReference type="PROSITE" id="PS50966"/>
    </source>
</evidence>